<keyword evidence="4 9" id="KW-0159">Chromosome partition</keyword>
<dbReference type="Gene3D" id="1.10.443.10">
    <property type="entry name" value="Intergrase catalytic core"/>
    <property type="match status" value="1"/>
</dbReference>
<evidence type="ECO:0000259" key="11">
    <source>
        <dbReference type="PROSITE" id="PS51898"/>
    </source>
</evidence>
<dbReference type="eggNOG" id="COG4974">
    <property type="taxonomic scope" value="Bacteria"/>
</dbReference>
<keyword evidence="3 9" id="KW-0132">Cell division</keyword>
<feature type="active site" evidence="9">
    <location>
        <position position="320"/>
    </location>
</feature>
<accession>E8R2R9</accession>
<dbReference type="Pfam" id="PF02899">
    <property type="entry name" value="Phage_int_SAM_1"/>
    <property type="match status" value="1"/>
</dbReference>
<feature type="active site" evidence="9">
    <location>
        <position position="388"/>
    </location>
</feature>
<keyword evidence="6 9" id="KW-0238">DNA-binding</keyword>
<feature type="region of interest" description="Disordered" evidence="10">
    <location>
        <begin position="69"/>
        <end position="142"/>
    </location>
</feature>
<evidence type="ECO:0000256" key="4">
    <source>
        <dbReference type="ARBA" id="ARBA00022829"/>
    </source>
</evidence>
<evidence type="ECO:0000256" key="3">
    <source>
        <dbReference type="ARBA" id="ARBA00022618"/>
    </source>
</evidence>
<evidence type="ECO:0000256" key="1">
    <source>
        <dbReference type="ARBA" id="ARBA00004496"/>
    </source>
</evidence>
<comment type="subcellular location">
    <subcellularLocation>
        <location evidence="1 9">Cytoplasm</location>
    </subcellularLocation>
</comment>
<dbReference type="EMBL" id="CP002353">
    <property type="protein sequence ID" value="ADV63566.1"/>
    <property type="molecule type" value="Genomic_DNA"/>
</dbReference>
<dbReference type="HOGENOM" id="CLU_027562_9_0_0"/>
<dbReference type="SUPFAM" id="SSF47823">
    <property type="entry name" value="lambda integrase-like, N-terminal domain"/>
    <property type="match status" value="1"/>
</dbReference>
<dbReference type="InterPro" id="IPR002104">
    <property type="entry name" value="Integrase_catalytic"/>
</dbReference>
<keyword evidence="7 9" id="KW-0233">DNA recombination</keyword>
<dbReference type="PANTHER" id="PTHR30349:SF77">
    <property type="entry name" value="TYROSINE RECOMBINASE XERC"/>
    <property type="match status" value="1"/>
</dbReference>
<name>E8R2R9_ISOPI</name>
<dbReference type="STRING" id="575540.Isop_3001"/>
<comment type="subunit">
    <text evidence="9">Forms a cyclic heterotetrameric complex composed of two molecules of XerC and two molecules of XerD.</text>
</comment>
<keyword evidence="5 9" id="KW-0229">DNA integration</keyword>
<dbReference type="InterPro" id="IPR004107">
    <property type="entry name" value="Integrase_SAM-like_N"/>
</dbReference>
<dbReference type="InterPro" id="IPR050090">
    <property type="entry name" value="Tyrosine_recombinase_XerCD"/>
</dbReference>
<feature type="active site" evidence="9">
    <location>
        <position position="296"/>
    </location>
</feature>
<dbReference type="AlphaFoldDB" id="E8R2R9"/>
<evidence type="ECO:0000256" key="2">
    <source>
        <dbReference type="ARBA" id="ARBA00022490"/>
    </source>
</evidence>
<dbReference type="CDD" id="cd00798">
    <property type="entry name" value="INT_XerDC_C"/>
    <property type="match status" value="1"/>
</dbReference>
<evidence type="ECO:0000256" key="9">
    <source>
        <dbReference type="HAMAP-Rule" id="MF_01808"/>
    </source>
</evidence>
<comment type="similarity">
    <text evidence="9">Belongs to the 'phage' integrase family. XerC subfamily.</text>
</comment>
<reference key="1">
    <citation type="submission" date="2010-11" db="EMBL/GenBank/DDBJ databases">
        <title>The complete sequence of chromosome of Isophaera pallida ATCC 43644.</title>
        <authorList>
            <consortium name="US DOE Joint Genome Institute (JGI-PGF)"/>
            <person name="Lucas S."/>
            <person name="Copeland A."/>
            <person name="Lapidus A."/>
            <person name="Bruce D."/>
            <person name="Goodwin L."/>
            <person name="Pitluck S."/>
            <person name="Kyrpides N."/>
            <person name="Mavromatis K."/>
            <person name="Pagani I."/>
            <person name="Ivanova N."/>
            <person name="Saunders E."/>
            <person name="Brettin T."/>
            <person name="Detter J.C."/>
            <person name="Han C."/>
            <person name="Tapia R."/>
            <person name="Land M."/>
            <person name="Hauser L."/>
            <person name="Markowitz V."/>
            <person name="Cheng J.-F."/>
            <person name="Hugenholtz P."/>
            <person name="Woyke T."/>
            <person name="Wu D."/>
            <person name="Eisen J.A."/>
        </authorList>
    </citation>
    <scope>NUCLEOTIDE SEQUENCE</scope>
    <source>
        <strain>ATCC 43644</strain>
    </source>
</reference>
<feature type="domain" description="Core-binding (CB)" evidence="12">
    <location>
        <begin position="140"/>
        <end position="235"/>
    </location>
</feature>
<feature type="active site" description="O-(3'-phospho-DNA)-tyrosine intermediate" evidence="9">
    <location>
        <position position="423"/>
    </location>
</feature>
<organism evidence="13 14">
    <name type="scientific">Isosphaera pallida (strain ATCC 43644 / DSM 9630 / IS1B)</name>
    <dbReference type="NCBI Taxonomy" id="575540"/>
    <lineage>
        <taxon>Bacteria</taxon>
        <taxon>Pseudomonadati</taxon>
        <taxon>Planctomycetota</taxon>
        <taxon>Planctomycetia</taxon>
        <taxon>Isosphaerales</taxon>
        <taxon>Isosphaeraceae</taxon>
        <taxon>Isosphaera</taxon>
    </lineage>
</organism>
<sequence>MMGMSNVQDAGVANLVGWGPFLRGGVRGGGRRVCLDTSARPRRVAASRWESAGRIPESGPWWMATAGEVQARSGSDVESPSSRGRSNGDQPSNPVFQPVPAETWTDRPVGGSKAQARGSRKREPNGRRTPPGARDSSPKPTLHPLIVEFVTSLERNREVSEHTLRAYQEDLGLFSRYLAESQPGCASSDREPIDPRLADARRLRGYSSWLSRQGYAPGTIARRLASLRTFYRHLRKHGHLEGDPTAAMRNPKPARRLPRPLRLDQIERLLEAVPTDQSLGVRDRAILELLYGGGLRVGELVALDLEDLDLERNVVRVRGKGRRERLTPIGKQAAEWVRRWLTHRRPDHGGEHALFLNRYGRRLTARSVDRLFETHARGLGLDADATPHSLRHSFATHLLDRGADLRSVQELLGHRRLTTTQIYTQVTRERLLETYRKAHPRA</sequence>
<gene>
    <name evidence="9" type="primary">xerC</name>
    <name evidence="13" type="ordered locus">Isop_3001</name>
</gene>
<keyword evidence="8 9" id="KW-0131">Cell cycle</keyword>
<dbReference type="GO" id="GO:0003677">
    <property type="term" value="F:DNA binding"/>
    <property type="evidence" value="ECO:0007669"/>
    <property type="project" value="UniProtKB-UniRule"/>
</dbReference>
<dbReference type="InterPro" id="IPR013762">
    <property type="entry name" value="Integrase-like_cat_sf"/>
</dbReference>
<feature type="domain" description="Tyr recombinase" evidence="11">
    <location>
        <begin position="256"/>
        <end position="436"/>
    </location>
</feature>
<dbReference type="GO" id="GO:0051301">
    <property type="term" value="P:cell division"/>
    <property type="evidence" value="ECO:0007669"/>
    <property type="project" value="UniProtKB-KW"/>
</dbReference>
<evidence type="ECO:0000259" key="12">
    <source>
        <dbReference type="PROSITE" id="PS51900"/>
    </source>
</evidence>
<dbReference type="GO" id="GO:0005737">
    <property type="term" value="C:cytoplasm"/>
    <property type="evidence" value="ECO:0007669"/>
    <property type="project" value="UniProtKB-SubCell"/>
</dbReference>
<evidence type="ECO:0000256" key="10">
    <source>
        <dbReference type="SAM" id="MobiDB-lite"/>
    </source>
</evidence>
<evidence type="ECO:0000256" key="6">
    <source>
        <dbReference type="ARBA" id="ARBA00023125"/>
    </source>
</evidence>
<dbReference type="KEGG" id="ipa:Isop_3001"/>
<dbReference type="GO" id="GO:0006313">
    <property type="term" value="P:DNA transposition"/>
    <property type="evidence" value="ECO:0007669"/>
    <property type="project" value="UniProtKB-UniRule"/>
</dbReference>
<dbReference type="InterPro" id="IPR011010">
    <property type="entry name" value="DNA_brk_join_enz"/>
</dbReference>
<dbReference type="InterPro" id="IPR010998">
    <property type="entry name" value="Integrase_recombinase_N"/>
</dbReference>
<feature type="compositionally biased region" description="Polar residues" evidence="10">
    <location>
        <begin position="72"/>
        <end position="95"/>
    </location>
</feature>
<dbReference type="FunCoup" id="E8R2R9">
    <property type="interactions" value="31"/>
</dbReference>
<dbReference type="Proteomes" id="UP000008631">
    <property type="component" value="Chromosome"/>
</dbReference>
<dbReference type="Pfam" id="PF00589">
    <property type="entry name" value="Phage_integrase"/>
    <property type="match status" value="1"/>
</dbReference>
<dbReference type="InterPro" id="IPR023009">
    <property type="entry name" value="Tyrosine_recombinase_XerC/XerD"/>
</dbReference>
<protein>
    <recommendedName>
        <fullName evidence="9">Tyrosine recombinase XerC</fullName>
    </recommendedName>
</protein>
<dbReference type="GO" id="GO:0009037">
    <property type="term" value="F:tyrosine-based site-specific recombinase activity"/>
    <property type="evidence" value="ECO:0007669"/>
    <property type="project" value="UniProtKB-UniRule"/>
</dbReference>
<comment type="function">
    <text evidence="9">Site-specific tyrosine recombinase, which acts by catalyzing the cutting and rejoining of the recombining DNA molecules. The XerC-XerD complex is essential to convert dimers of the bacterial chromosome into monomers to permit their segregation at cell division. It also contributes to the segregational stability of plasmids.</text>
</comment>
<evidence type="ECO:0000256" key="8">
    <source>
        <dbReference type="ARBA" id="ARBA00023306"/>
    </source>
</evidence>
<evidence type="ECO:0000313" key="14">
    <source>
        <dbReference type="Proteomes" id="UP000008631"/>
    </source>
</evidence>
<dbReference type="GO" id="GO:0007059">
    <property type="term" value="P:chromosome segregation"/>
    <property type="evidence" value="ECO:0007669"/>
    <property type="project" value="UniProtKB-UniRule"/>
</dbReference>
<dbReference type="HAMAP" id="MF_01808">
    <property type="entry name" value="Recomb_XerC_XerD"/>
    <property type="match status" value="1"/>
</dbReference>
<keyword evidence="2 9" id="KW-0963">Cytoplasm</keyword>
<evidence type="ECO:0000256" key="7">
    <source>
        <dbReference type="ARBA" id="ARBA00023172"/>
    </source>
</evidence>
<dbReference type="Gene3D" id="1.10.150.130">
    <property type="match status" value="1"/>
</dbReference>
<dbReference type="PANTHER" id="PTHR30349">
    <property type="entry name" value="PHAGE INTEGRASE-RELATED"/>
    <property type="match status" value="1"/>
</dbReference>
<feature type="active site" evidence="9">
    <location>
        <position position="414"/>
    </location>
</feature>
<feature type="active site" evidence="9">
    <location>
        <position position="391"/>
    </location>
</feature>
<reference evidence="13 14" key="2">
    <citation type="journal article" date="2011" name="Stand. Genomic Sci.">
        <title>Complete genome sequence of Isosphaera pallida type strain (IS1B).</title>
        <authorList>
            <consortium name="US DOE Joint Genome Institute (JGI-PGF)"/>
            <person name="Goker M."/>
            <person name="Cleland D."/>
            <person name="Saunders E."/>
            <person name="Lapidus A."/>
            <person name="Nolan M."/>
            <person name="Lucas S."/>
            <person name="Hammon N."/>
            <person name="Deshpande S."/>
            <person name="Cheng J.F."/>
            <person name="Tapia R."/>
            <person name="Han C."/>
            <person name="Goodwin L."/>
            <person name="Pitluck S."/>
            <person name="Liolios K."/>
            <person name="Pagani I."/>
            <person name="Ivanova N."/>
            <person name="Mavromatis K."/>
            <person name="Pati A."/>
            <person name="Chen A."/>
            <person name="Palaniappan K."/>
            <person name="Land M."/>
            <person name="Hauser L."/>
            <person name="Chang Y.J."/>
            <person name="Jeffries C.D."/>
            <person name="Detter J.C."/>
            <person name="Beck B."/>
            <person name="Woyke T."/>
            <person name="Bristow J."/>
            <person name="Eisen J.A."/>
            <person name="Markowitz V."/>
            <person name="Hugenholtz P."/>
            <person name="Kyrpides N.C."/>
            <person name="Klenk H.P."/>
        </authorList>
    </citation>
    <scope>NUCLEOTIDE SEQUENCE [LARGE SCALE GENOMIC DNA]</scope>
    <source>
        <strain evidence="14">ATCC 43644 / DSM 9630 / IS1B</strain>
    </source>
</reference>
<dbReference type="InterPro" id="IPR044068">
    <property type="entry name" value="CB"/>
</dbReference>
<dbReference type="PROSITE" id="PS51900">
    <property type="entry name" value="CB"/>
    <property type="match status" value="1"/>
</dbReference>
<keyword evidence="14" id="KW-1185">Reference proteome</keyword>
<dbReference type="PROSITE" id="PS51898">
    <property type="entry name" value="TYR_RECOMBINASE"/>
    <property type="match status" value="1"/>
</dbReference>
<dbReference type="NCBIfam" id="NF001399">
    <property type="entry name" value="PRK00283.1"/>
    <property type="match status" value="1"/>
</dbReference>
<evidence type="ECO:0000256" key="5">
    <source>
        <dbReference type="ARBA" id="ARBA00022908"/>
    </source>
</evidence>
<evidence type="ECO:0000313" key="13">
    <source>
        <dbReference type="EMBL" id="ADV63566.1"/>
    </source>
</evidence>
<dbReference type="InParanoid" id="E8R2R9"/>
<proteinExistence type="inferred from homology"/>
<dbReference type="SUPFAM" id="SSF56349">
    <property type="entry name" value="DNA breaking-rejoining enzymes"/>
    <property type="match status" value="1"/>
</dbReference>